<evidence type="ECO:0000313" key="2">
    <source>
        <dbReference type="Proteomes" id="UP001732700"/>
    </source>
</evidence>
<reference evidence="1" key="2">
    <citation type="submission" date="2025-09" db="UniProtKB">
        <authorList>
            <consortium name="EnsemblPlants"/>
        </authorList>
    </citation>
    <scope>IDENTIFICATION</scope>
</reference>
<evidence type="ECO:0000313" key="1">
    <source>
        <dbReference type="EnsemblPlants" id="AVESA.00010b.r2.5CG0874020.3.CDS"/>
    </source>
</evidence>
<keyword evidence="2" id="KW-1185">Reference proteome</keyword>
<organism evidence="1 2">
    <name type="scientific">Avena sativa</name>
    <name type="common">Oat</name>
    <dbReference type="NCBI Taxonomy" id="4498"/>
    <lineage>
        <taxon>Eukaryota</taxon>
        <taxon>Viridiplantae</taxon>
        <taxon>Streptophyta</taxon>
        <taxon>Embryophyta</taxon>
        <taxon>Tracheophyta</taxon>
        <taxon>Spermatophyta</taxon>
        <taxon>Magnoliopsida</taxon>
        <taxon>Liliopsida</taxon>
        <taxon>Poales</taxon>
        <taxon>Poaceae</taxon>
        <taxon>BOP clade</taxon>
        <taxon>Pooideae</taxon>
        <taxon>Poodae</taxon>
        <taxon>Poeae</taxon>
        <taxon>Poeae Chloroplast Group 1 (Aveneae type)</taxon>
        <taxon>Aveninae</taxon>
        <taxon>Avena</taxon>
    </lineage>
</organism>
<reference evidence="1" key="1">
    <citation type="submission" date="2021-05" db="EMBL/GenBank/DDBJ databases">
        <authorList>
            <person name="Scholz U."/>
            <person name="Mascher M."/>
            <person name="Fiebig A."/>
        </authorList>
    </citation>
    <scope>NUCLEOTIDE SEQUENCE [LARGE SCALE GENOMIC DNA]</scope>
</reference>
<name>A0ACD5XZ08_AVESA</name>
<accession>A0ACD5XZ08</accession>
<dbReference type="EnsemblPlants" id="AVESA.00010b.r2.5CG0874020.3">
    <property type="protein sequence ID" value="AVESA.00010b.r2.5CG0874020.3.CDS"/>
    <property type="gene ID" value="AVESA.00010b.r2.5CG0874020"/>
</dbReference>
<proteinExistence type="predicted"/>
<dbReference type="Proteomes" id="UP001732700">
    <property type="component" value="Chromosome 5C"/>
</dbReference>
<protein>
    <submittedName>
        <fullName evidence="1">Uncharacterized protein</fullName>
    </submittedName>
</protein>
<sequence length="307" mass="33053">MRETSFPVPRFYTNLWSFNPLKDTWVPNAKPERDSTEIEIFGMQGIPSDVLAAHYGEEEEPSSKVAKVEVPTIRPPIMPNHPLGMTFPPRPYGLPRPMFNPAMMVRPPLWPPQPPQAWFTQQQAVPGPQMVAGQAPQQPLFPIQNMPNPMTAAPANLLQTSYAMGATGVPSPVAPQVSQPLFPVNTAGNGAAHSPFSLSVSPATIPASSPASSVGNAGFGYVPNNQGTGGPAVGLPPPPAPNNKAAATQPVTSEVYLVWDDEAMSMEERRLSLPMYLVHDETSQMSSVDAAFDRRVSESWLAGHMAL</sequence>